<evidence type="ECO:0000313" key="3">
    <source>
        <dbReference type="Proteomes" id="UP001346149"/>
    </source>
</evidence>
<keyword evidence="1" id="KW-0732">Signal</keyword>
<sequence>MLLMLLLSGALLAGRGFSEWEGIRFCRLIQDLISVFFSFFLKAECLWNGDGGRGKQSRVRSTSILRRREPHPSIEAQQCLGRLLTRHSLVDAFNGEVALLAMPMSGGAQSLYI</sequence>
<evidence type="ECO:0000313" key="2">
    <source>
        <dbReference type="EMBL" id="KAK4794584.1"/>
    </source>
</evidence>
<accession>A0AAN7R7A8</accession>
<protein>
    <recommendedName>
        <fullName evidence="4">Secreted protein</fullName>
    </recommendedName>
</protein>
<reference evidence="2 3" key="1">
    <citation type="journal article" date="2023" name="Hortic Res">
        <title>Pangenome of water caltrop reveals structural variations and asymmetric subgenome divergence after allopolyploidization.</title>
        <authorList>
            <person name="Zhang X."/>
            <person name="Chen Y."/>
            <person name="Wang L."/>
            <person name="Yuan Y."/>
            <person name="Fang M."/>
            <person name="Shi L."/>
            <person name="Lu R."/>
            <person name="Comes H.P."/>
            <person name="Ma Y."/>
            <person name="Chen Y."/>
            <person name="Huang G."/>
            <person name="Zhou Y."/>
            <person name="Zheng Z."/>
            <person name="Qiu Y."/>
        </authorList>
    </citation>
    <scope>NUCLEOTIDE SEQUENCE [LARGE SCALE GENOMIC DNA]</scope>
    <source>
        <strain evidence="2">F231</strain>
    </source>
</reference>
<evidence type="ECO:0008006" key="4">
    <source>
        <dbReference type="Google" id="ProtNLM"/>
    </source>
</evidence>
<proteinExistence type="predicted"/>
<evidence type="ECO:0000256" key="1">
    <source>
        <dbReference type="SAM" id="SignalP"/>
    </source>
</evidence>
<dbReference type="AlphaFoldDB" id="A0AAN7R7A8"/>
<dbReference type="Proteomes" id="UP001346149">
    <property type="component" value="Unassembled WGS sequence"/>
</dbReference>
<dbReference type="EMBL" id="JAXQNO010000007">
    <property type="protein sequence ID" value="KAK4794584.1"/>
    <property type="molecule type" value="Genomic_DNA"/>
</dbReference>
<name>A0AAN7R7A8_TRANT</name>
<comment type="caution">
    <text evidence="2">The sequence shown here is derived from an EMBL/GenBank/DDBJ whole genome shotgun (WGS) entry which is preliminary data.</text>
</comment>
<keyword evidence="3" id="KW-1185">Reference proteome</keyword>
<organism evidence="2 3">
    <name type="scientific">Trapa natans</name>
    <name type="common">Water chestnut</name>
    <dbReference type="NCBI Taxonomy" id="22666"/>
    <lineage>
        <taxon>Eukaryota</taxon>
        <taxon>Viridiplantae</taxon>
        <taxon>Streptophyta</taxon>
        <taxon>Embryophyta</taxon>
        <taxon>Tracheophyta</taxon>
        <taxon>Spermatophyta</taxon>
        <taxon>Magnoliopsida</taxon>
        <taxon>eudicotyledons</taxon>
        <taxon>Gunneridae</taxon>
        <taxon>Pentapetalae</taxon>
        <taxon>rosids</taxon>
        <taxon>malvids</taxon>
        <taxon>Myrtales</taxon>
        <taxon>Lythraceae</taxon>
        <taxon>Trapa</taxon>
    </lineage>
</organism>
<gene>
    <name evidence="2" type="ORF">SAY86_012578</name>
</gene>
<feature type="signal peptide" evidence="1">
    <location>
        <begin position="1"/>
        <end position="18"/>
    </location>
</feature>
<feature type="chain" id="PRO_5042860220" description="Secreted protein" evidence="1">
    <location>
        <begin position="19"/>
        <end position="113"/>
    </location>
</feature>